<sequence length="55" mass="6350">NIYRLEIFEHFGLLLLILPSPKLLAGYNLWLLNKQPTGIHQVADRLLLIVLLLDN</sequence>
<evidence type="ECO:0000313" key="1">
    <source>
        <dbReference type="EMBL" id="CAG8561540.1"/>
    </source>
</evidence>
<protein>
    <submittedName>
        <fullName evidence="1">9584_t:CDS:1</fullName>
    </submittedName>
</protein>
<comment type="caution">
    <text evidence="1">The sequence shown here is derived from an EMBL/GenBank/DDBJ whole genome shotgun (WGS) entry which is preliminary data.</text>
</comment>
<name>A0ACA9M1G2_9GLOM</name>
<evidence type="ECO:0000313" key="2">
    <source>
        <dbReference type="Proteomes" id="UP000789920"/>
    </source>
</evidence>
<dbReference type="EMBL" id="CAJVQC010006023">
    <property type="protein sequence ID" value="CAG8561540.1"/>
    <property type="molecule type" value="Genomic_DNA"/>
</dbReference>
<accession>A0ACA9M1G2</accession>
<keyword evidence="2" id="KW-1185">Reference proteome</keyword>
<feature type="non-terminal residue" evidence="1">
    <location>
        <position position="1"/>
    </location>
</feature>
<proteinExistence type="predicted"/>
<reference evidence="1" key="1">
    <citation type="submission" date="2021-06" db="EMBL/GenBank/DDBJ databases">
        <authorList>
            <person name="Kallberg Y."/>
            <person name="Tangrot J."/>
            <person name="Rosling A."/>
        </authorList>
    </citation>
    <scope>NUCLEOTIDE SEQUENCE</scope>
    <source>
        <strain evidence="1">MA461A</strain>
    </source>
</reference>
<dbReference type="Proteomes" id="UP000789920">
    <property type="component" value="Unassembled WGS sequence"/>
</dbReference>
<gene>
    <name evidence="1" type="ORF">RPERSI_LOCUS4383</name>
</gene>
<organism evidence="1 2">
    <name type="scientific">Racocetra persica</name>
    <dbReference type="NCBI Taxonomy" id="160502"/>
    <lineage>
        <taxon>Eukaryota</taxon>
        <taxon>Fungi</taxon>
        <taxon>Fungi incertae sedis</taxon>
        <taxon>Mucoromycota</taxon>
        <taxon>Glomeromycotina</taxon>
        <taxon>Glomeromycetes</taxon>
        <taxon>Diversisporales</taxon>
        <taxon>Gigasporaceae</taxon>
        <taxon>Racocetra</taxon>
    </lineage>
</organism>